<evidence type="ECO:0000313" key="4">
    <source>
        <dbReference type="Proteomes" id="UP001054821"/>
    </source>
</evidence>
<dbReference type="EMBL" id="JAJFAZ020000001">
    <property type="protein sequence ID" value="KAI5347815.1"/>
    <property type="molecule type" value="Genomic_DNA"/>
</dbReference>
<accession>A0A4Y1QKP7</accession>
<dbReference type="AlphaFoldDB" id="A0A4Y1QKP7"/>
<name>A0A4Y1QKP7_PRUDU</name>
<evidence type="ECO:0000259" key="1">
    <source>
        <dbReference type="Pfam" id="PF07727"/>
    </source>
</evidence>
<dbReference type="PANTHER" id="PTHR11439">
    <property type="entry name" value="GAG-POL-RELATED RETROTRANSPOSON"/>
    <property type="match status" value="1"/>
</dbReference>
<feature type="domain" description="Reverse transcriptase Ty1/copia-type" evidence="1">
    <location>
        <begin position="12"/>
        <end position="251"/>
    </location>
</feature>
<gene>
    <name evidence="3" type="ORF">L3X38_000702</name>
    <name evidence="2" type="ORF">Prudu_000113</name>
</gene>
<dbReference type="Proteomes" id="UP001054821">
    <property type="component" value="Chromosome 1"/>
</dbReference>
<evidence type="ECO:0000313" key="2">
    <source>
        <dbReference type="EMBL" id="BBG92389.1"/>
    </source>
</evidence>
<dbReference type="SUPFAM" id="SSF56672">
    <property type="entry name" value="DNA/RNA polymerases"/>
    <property type="match status" value="1"/>
</dbReference>
<reference evidence="3 4" key="2">
    <citation type="journal article" date="2022" name="G3 (Bethesda)">
        <title>Whole-genome sequence and methylome profiling of the almond [Prunus dulcis (Mill.) D.A. Webb] cultivar 'Nonpareil'.</title>
        <authorList>
            <person name="D'Amico-Willman K.M."/>
            <person name="Ouma W.Z."/>
            <person name="Meulia T."/>
            <person name="Sideli G.M."/>
            <person name="Gradziel T.M."/>
            <person name="Fresnedo-Ramirez J."/>
        </authorList>
    </citation>
    <scope>NUCLEOTIDE SEQUENCE [LARGE SCALE GENOMIC DNA]</scope>
    <source>
        <strain evidence="3">Clone GOH B32 T37-40</strain>
    </source>
</reference>
<keyword evidence="4" id="KW-1185">Reference proteome</keyword>
<organism evidence="2">
    <name type="scientific">Prunus dulcis</name>
    <name type="common">Almond</name>
    <name type="synonym">Amygdalus dulcis</name>
    <dbReference type="NCBI Taxonomy" id="3755"/>
    <lineage>
        <taxon>Eukaryota</taxon>
        <taxon>Viridiplantae</taxon>
        <taxon>Streptophyta</taxon>
        <taxon>Embryophyta</taxon>
        <taxon>Tracheophyta</taxon>
        <taxon>Spermatophyta</taxon>
        <taxon>Magnoliopsida</taxon>
        <taxon>eudicotyledons</taxon>
        <taxon>Gunneridae</taxon>
        <taxon>Pentapetalae</taxon>
        <taxon>rosids</taxon>
        <taxon>fabids</taxon>
        <taxon>Rosales</taxon>
        <taxon>Rosaceae</taxon>
        <taxon>Amygdaloideae</taxon>
        <taxon>Amygdaleae</taxon>
        <taxon>Prunus</taxon>
    </lineage>
</organism>
<reference evidence="2" key="1">
    <citation type="journal article" date="2019" name="Science">
        <title>Mutation of a bHLH transcription factor allowed almond domestication.</title>
        <authorList>
            <person name="Sanchez-Perez R."/>
            <person name="Pavan S."/>
            <person name="Mazzeo R."/>
            <person name="Moldovan C."/>
            <person name="Aiese Cigliano R."/>
            <person name="Del Cueto J."/>
            <person name="Ricciardi F."/>
            <person name="Lotti C."/>
            <person name="Ricciardi L."/>
            <person name="Dicenta F."/>
            <person name="Lopez-Marques R.L."/>
            <person name="Lindberg Moller B."/>
        </authorList>
    </citation>
    <scope>NUCLEOTIDE SEQUENCE</scope>
</reference>
<dbReference type="PANTHER" id="PTHR11439:SF500">
    <property type="entry name" value="RNA-DIRECTED DNA POLYMERASE"/>
    <property type="match status" value="1"/>
</dbReference>
<evidence type="ECO:0000313" key="3">
    <source>
        <dbReference type="EMBL" id="KAI5347815.1"/>
    </source>
</evidence>
<dbReference type="EMBL" id="AP019297">
    <property type="protein sequence ID" value="BBG92389.1"/>
    <property type="molecule type" value="Genomic_DNA"/>
</dbReference>
<dbReference type="InterPro" id="IPR043502">
    <property type="entry name" value="DNA/RNA_pol_sf"/>
</dbReference>
<proteinExistence type="predicted"/>
<protein>
    <submittedName>
        <fullName evidence="2">Transposable element protein</fullName>
    </submittedName>
</protein>
<sequence length="423" mass="47513">MNDELTALQRTHTWTLVPPHSAQNLVCSKWVFPIKQHANGSIERYKARLVAKGFNQLEGINYTETFSPVAKHVTIRILLSIAVQNDWHISQLDVTNAFLHGHLTEEVFMTQSPGFEDPQKPNYVCKLHRSLYGLKQAPRAWYEELHDALLSLGFQTSAADTSFFLKIDSSATFIFIYVDDIVLIGNNPSYCTQLISQLGSQFAIKDLGHLHYFLGIEVHRTAPSLFLSQTKYTTDLLSKTDMLDAKPFPSPATTAKLVLDSGELLSNPTSYRSIVGFLQYLTWTRPDISYSVNQVCQFLHAPTTTHLTAVKRILRYLKATPDYGLPIHKGKPHLTAFCDADWAGDPNDRRSTTGSCKFLGANLISWSAKKQTTVARSSTEAEYRALATTTPCFLEPSTLISLRQHLSHCTRCQPHFSLPDKAH</sequence>
<dbReference type="Pfam" id="PF07727">
    <property type="entry name" value="RVT_2"/>
    <property type="match status" value="1"/>
</dbReference>
<dbReference type="InterPro" id="IPR013103">
    <property type="entry name" value="RVT_2"/>
</dbReference>
<dbReference type="CDD" id="cd09272">
    <property type="entry name" value="RNase_HI_RT_Ty1"/>
    <property type="match status" value="1"/>
</dbReference>